<feature type="repeat" description="TPR" evidence="3">
    <location>
        <begin position="407"/>
        <end position="440"/>
    </location>
</feature>
<evidence type="ECO:0000256" key="4">
    <source>
        <dbReference type="SAM" id="SignalP"/>
    </source>
</evidence>
<dbReference type="InterPro" id="IPR019734">
    <property type="entry name" value="TPR_rpt"/>
</dbReference>
<dbReference type="AlphaFoldDB" id="A0A378I3J1"/>
<evidence type="ECO:0000313" key="5">
    <source>
        <dbReference type="EMBL" id="STX29747.1"/>
    </source>
</evidence>
<dbReference type="PANTHER" id="PTHR44858:SF1">
    <property type="entry name" value="UDP-N-ACETYLGLUCOSAMINE--PEPTIDE N-ACETYLGLUCOSAMINYLTRANSFERASE SPINDLY-RELATED"/>
    <property type="match status" value="1"/>
</dbReference>
<feature type="chain" id="PRO_5016672612" evidence="4">
    <location>
        <begin position="21"/>
        <end position="1055"/>
    </location>
</feature>
<dbReference type="InterPro" id="IPR003107">
    <property type="entry name" value="HAT"/>
</dbReference>
<dbReference type="EMBL" id="UGNV01000001">
    <property type="protein sequence ID" value="STX29747.1"/>
    <property type="molecule type" value="Genomic_DNA"/>
</dbReference>
<feature type="repeat" description="TPR" evidence="3">
    <location>
        <begin position="502"/>
        <end position="535"/>
    </location>
</feature>
<dbReference type="InterPro" id="IPR011990">
    <property type="entry name" value="TPR-like_helical_dom_sf"/>
</dbReference>
<keyword evidence="6" id="KW-1185">Reference proteome</keyword>
<protein>
    <submittedName>
        <fullName evidence="5">Protein with TPR motifs (Protein-protein interaction motif)</fullName>
    </submittedName>
</protein>
<dbReference type="Proteomes" id="UP000254968">
    <property type="component" value="Unassembled WGS sequence"/>
</dbReference>
<dbReference type="InterPro" id="IPR050498">
    <property type="entry name" value="Ycf3"/>
</dbReference>
<keyword evidence="1" id="KW-0677">Repeat</keyword>
<reference evidence="5 6" key="1">
    <citation type="submission" date="2018-06" db="EMBL/GenBank/DDBJ databases">
        <authorList>
            <consortium name="Pathogen Informatics"/>
            <person name="Doyle S."/>
        </authorList>
    </citation>
    <scope>NUCLEOTIDE SEQUENCE [LARGE SCALE GENOMIC DNA]</scope>
    <source>
        <strain evidence="5 6">NCTC13315</strain>
    </source>
</reference>
<evidence type="ECO:0000256" key="1">
    <source>
        <dbReference type="ARBA" id="ARBA00022737"/>
    </source>
</evidence>
<evidence type="ECO:0000256" key="3">
    <source>
        <dbReference type="PROSITE-ProRule" id="PRU00339"/>
    </source>
</evidence>
<feature type="repeat" description="TPR" evidence="3">
    <location>
        <begin position="266"/>
        <end position="299"/>
    </location>
</feature>
<evidence type="ECO:0000256" key="2">
    <source>
        <dbReference type="ARBA" id="ARBA00022803"/>
    </source>
</evidence>
<feature type="repeat" description="TPR" evidence="3">
    <location>
        <begin position="198"/>
        <end position="231"/>
    </location>
</feature>
<dbReference type="Gene3D" id="1.25.40.10">
    <property type="entry name" value="Tetratricopeptide repeat domain"/>
    <property type="match status" value="4"/>
</dbReference>
<name>A0A378I3J1_9GAMM</name>
<dbReference type="Pfam" id="PF13424">
    <property type="entry name" value="TPR_12"/>
    <property type="match status" value="1"/>
</dbReference>
<keyword evidence="2 3" id="KW-0802">TPR repeat</keyword>
<dbReference type="SUPFAM" id="SSF48452">
    <property type="entry name" value="TPR-like"/>
    <property type="match status" value="3"/>
</dbReference>
<feature type="repeat" description="TPR" evidence="3">
    <location>
        <begin position="604"/>
        <end position="637"/>
    </location>
</feature>
<dbReference type="SMART" id="SM00028">
    <property type="entry name" value="TPR"/>
    <property type="match status" value="16"/>
</dbReference>
<organism evidence="5 6">
    <name type="scientific">Legionella beliardensis</name>
    <dbReference type="NCBI Taxonomy" id="91822"/>
    <lineage>
        <taxon>Bacteria</taxon>
        <taxon>Pseudomonadati</taxon>
        <taxon>Pseudomonadota</taxon>
        <taxon>Gammaproteobacteria</taxon>
        <taxon>Legionellales</taxon>
        <taxon>Legionellaceae</taxon>
        <taxon>Legionella</taxon>
    </lineage>
</organism>
<evidence type="ECO:0000313" key="6">
    <source>
        <dbReference type="Proteomes" id="UP000254968"/>
    </source>
</evidence>
<dbReference type="PROSITE" id="PS50005">
    <property type="entry name" value="TPR"/>
    <property type="match status" value="8"/>
</dbReference>
<dbReference type="GO" id="GO:0006396">
    <property type="term" value="P:RNA processing"/>
    <property type="evidence" value="ECO:0007669"/>
    <property type="project" value="InterPro"/>
</dbReference>
<dbReference type="SMART" id="SM00386">
    <property type="entry name" value="HAT"/>
    <property type="match status" value="3"/>
</dbReference>
<sequence length="1055" mass="120122">MCIKKIFGGALILFNVMIFAAEQKETIPAGDLTEYQGRLQRTVSIYLAELLNQPNNADLWFKVAKIEYELKNWPLAINALQHALEIQPQNSEIHKFLSQIYAELNQPKKALAEINEAVKYNPSNYEYLMTQGLLENWNKNPEQALESYQRALYLIKDKKPDLQLRLLREIASLQNQLHNPQAAITMLQQAIALAPQNAALYRELAQSYAGANNPQQALESINSALKIEPNNIQFLEVKAMYASWLKDFALAKEIYQNILKSDPKNIGLWLKVAKIEYELKNWSLAIEALQHALEIQPQNSEIHKFLSQIYAELNQPKKALAEINEAVKYNPSNYEYLMTQGLLENWNKNPEQALESYQRALYLIRGKNTDLQLRLLREIASLQNQLHNPQAAITMLQQAVALAPQNAALYRELAQSYAGANNPQQALESINSALKIEPNNIQFLEVKAMYASWLKDYALAKEVYQNILKLDPRNKVAINGIANINNTVYLPPINIVKPKSRYDSLIDLANNYAVKRQYSAAAQVIKQAIQLKPRNAALYKQLATIYATAKDAKNAYLAITEAVRYAPFNISYWRDRAKIAAWAEEKAATQESYEQILKLKPNDEDAMLQLAHTLAWRGFTDEAIENYRALLSLYPQNKEGWLQYAEVSSWVEGYPISFDALAHYQRLGGEPKKYLEVKARLLALSGYYESSLAINDLLLTTNPNSTYLLSTEVTALLKGLQVNRAVATLDKALQIAPTDPALQGLKNIVLTPLRSNINLGFNYTGATDTTNIYHIPTLNVQYFLKPSTSIQLQGIYEYATADKDSGLNPINGGTSIGDESLMVGLSHQFASLFNLTGLVGGLNVDGEDQHLIYDILFNTNLDERTVLTVESLRNLYRPYLVPQSPRLISLQIMENRIGMTLQWQPYIQKYLNIVLSHSDLSDYNGYWHYNIWPKMRVYSSQYWQVNLGINADDWRYKRRTNSGYFSPLHFQGYEGTIELYHGFTENIGMSLSGGFGMQKDETFPRFFYEEDLAAQLFLGIFTDWQLKISGAYTLRENPIGAYQSWYSGLIITRRL</sequence>
<dbReference type="Pfam" id="PF13428">
    <property type="entry name" value="TPR_14"/>
    <property type="match status" value="1"/>
</dbReference>
<feature type="signal peptide" evidence="4">
    <location>
        <begin position="1"/>
        <end position="20"/>
    </location>
</feature>
<dbReference type="RefSeq" id="WP_242604194.1">
    <property type="nucleotide sequence ID" value="NZ_CAAAHO010000002.1"/>
</dbReference>
<proteinExistence type="predicted"/>
<gene>
    <name evidence="5" type="ORF">NCTC13315_02299</name>
</gene>
<feature type="repeat" description="TPR" evidence="3">
    <location>
        <begin position="91"/>
        <end position="124"/>
    </location>
</feature>
<dbReference type="Pfam" id="PF14559">
    <property type="entry name" value="TPR_19"/>
    <property type="match status" value="3"/>
</dbReference>
<keyword evidence="4" id="KW-0732">Signal</keyword>
<feature type="repeat" description="TPR" evidence="3">
    <location>
        <begin position="57"/>
        <end position="90"/>
    </location>
</feature>
<dbReference type="PANTHER" id="PTHR44858">
    <property type="entry name" value="TETRATRICOPEPTIDE REPEAT PROTEIN 6"/>
    <property type="match status" value="1"/>
</dbReference>
<accession>A0A378I3J1</accession>
<feature type="repeat" description="TPR" evidence="3">
    <location>
        <begin position="300"/>
        <end position="333"/>
    </location>
</feature>